<dbReference type="Pfam" id="PF14125">
    <property type="entry name" value="DUF4292"/>
    <property type="match status" value="2"/>
</dbReference>
<evidence type="ECO:0000313" key="1">
    <source>
        <dbReference type="EMBL" id="QGY44223.1"/>
    </source>
</evidence>
<dbReference type="InterPro" id="IPR025634">
    <property type="entry name" value="DUF4292"/>
</dbReference>
<evidence type="ECO:0000313" key="2">
    <source>
        <dbReference type="Proteomes" id="UP000428260"/>
    </source>
</evidence>
<proteinExistence type="predicted"/>
<organism evidence="1 2">
    <name type="scientific">Maribellus comscasis</name>
    <dbReference type="NCBI Taxonomy" id="2681766"/>
    <lineage>
        <taxon>Bacteria</taxon>
        <taxon>Pseudomonadati</taxon>
        <taxon>Bacteroidota</taxon>
        <taxon>Bacteroidia</taxon>
        <taxon>Marinilabiliales</taxon>
        <taxon>Prolixibacteraceae</taxon>
        <taxon>Maribellus</taxon>
    </lineage>
</organism>
<dbReference type="EMBL" id="CP046401">
    <property type="protein sequence ID" value="QGY44223.1"/>
    <property type="molecule type" value="Genomic_DNA"/>
</dbReference>
<keyword evidence="2" id="KW-1185">Reference proteome</keyword>
<name>A0A6I6JYK8_9BACT</name>
<dbReference type="KEGG" id="mcos:GM418_11315"/>
<gene>
    <name evidence="1" type="ORF">GM418_11315</name>
</gene>
<dbReference type="AlphaFoldDB" id="A0A6I6JYK8"/>
<dbReference type="RefSeq" id="WP_158866110.1">
    <property type="nucleotide sequence ID" value="NZ_CP046401.1"/>
</dbReference>
<accession>A0A6I6JYK8</accession>
<dbReference type="Proteomes" id="UP000428260">
    <property type="component" value="Chromosome"/>
</dbReference>
<reference evidence="1 2" key="1">
    <citation type="submission" date="2019-11" db="EMBL/GenBank/DDBJ databases">
        <authorList>
            <person name="Zheng R.K."/>
            <person name="Sun C.M."/>
        </authorList>
    </citation>
    <scope>NUCLEOTIDE SEQUENCE [LARGE SCALE GENOMIC DNA]</scope>
    <source>
        <strain evidence="1 2">WC007</strain>
    </source>
</reference>
<sequence length="296" mass="34521">MKVGLMGGIKFPFFMILLGLLGFSSCRTARNIEMVEAKPMSTGKLLKQVEKNAFDYSYFSIKRINCQFSDNFSKASFKVNLRAHRDNKILVSISKLNIPVGRVLLTPDSVKYVNYIDKNFFIDDYSYLSKVLNIDLDFATIQSIISNNAFSYRNDPKDRDFKTFDSFIENGHYVLQSEKERKLVKIEEKGKTVKADRRLKRLDEDALILQKMFFEPVNFALTKLIIEDKTNERQLLLTFDDFEEFEKKDYPGLIDMNFNSPENDVNLKVRMSGFSTEKVKSFSLRIPEKYEEIRVN</sequence>
<dbReference type="PROSITE" id="PS51257">
    <property type="entry name" value="PROKAR_LIPOPROTEIN"/>
    <property type="match status" value="1"/>
</dbReference>
<protein>
    <submittedName>
        <fullName evidence="1">DUF4292 domain-containing protein</fullName>
    </submittedName>
</protein>